<reference evidence="2" key="1">
    <citation type="journal article" date="2013" name="Environ. Microbiol.">
        <title>Microbiota from the distal guts of lean and obese adolescents exhibit partial functional redundancy besides clear differences in community structure.</title>
        <authorList>
            <person name="Ferrer M."/>
            <person name="Ruiz A."/>
            <person name="Lanza F."/>
            <person name="Haange S.B."/>
            <person name="Oberbach A."/>
            <person name="Till H."/>
            <person name="Bargiela R."/>
            <person name="Campoy C."/>
            <person name="Segura M.T."/>
            <person name="Richter M."/>
            <person name="von Bergen M."/>
            <person name="Seifert J."/>
            <person name="Suarez A."/>
        </authorList>
    </citation>
    <scope>NUCLEOTIDE SEQUENCE</scope>
</reference>
<dbReference type="EMBL" id="AJWZ01010221">
    <property type="protein sequence ID" value="EKC49081.1"/>
    <property type="molecule type" value="Genomic_DNA"/>
</dbReference>
<evidence type="ECO:0000313" key="2">
    <source>
        <dbReference type="EMBL" id="EKC49081.1"/>
    </source>
</evidence>
<name>K1SPB6_9ZZZZ</name>
<gene>
    <name evidence="2" type="ORF">OBE_14833</name>
</gene>
<feature type="domain" description="Flagellar hook protein FlgE/F/G-like D1" evidence="1">
    <location>
        <begin position="1"/>
        <end position="71"/>
    </location>
</feature>
<keyword evidence="2" id="KW-0282">Flagellum</keyword>
<keyword evidence="2" id="KW-0966">Cell projection</keyword>
<comment type="caution">
    <text evidence="2">The sequence shown here is derived from an EMBL/GenBank/DDBJ whole genome shotgun (WGS) entry which is preliminary data.</text>
</comment>
<accession>K1SPB6</accession>
<protein>
    <submittedName>
        <fullName evidence="2">Flagellar basal body and hook protein</fullName>
    </submittedName>
</protein>
<evidence type="ECO:0000259" key="1">
    <source>
        <dbReference type="Pfam" id="PF22692"/>
    </source>
</evidence>
<organism evidence="2">
    <name type="scientific">human gut metagenome</name>
    <dbReference type="NCBI Taxonomy" id="408170"/>
    <lineage>
        <taxon>unclassified sequences</taxon>
        <taxon>metagenomes</taxon>
        <taxon>organismal metagenomes</taxon>
    </lineage>
</organism>
<keyword evidence="2" id="KW-0969">Cilium</keyword>
<dbReference type="AlphaFoldDB" id="K1SPB6"/>
<dbReference type="SUPFAM" id="SSF117143">
    <property type="entry name" value="Flagellar hook protein flgE"/>
    <property type="match status" value="1"/>
</dbReference>
<proteinExistence type="predicted"/>
<dbReference type="Pfam" id="PF22692">
    <property type="entry name" value="LlgE_F_G_D1"/>
    <property type="match status" value="1"/>
</dbReference>
<dbReference type="InterPro" id="IPR053967">
    <property type="entry name" value="LlgE_F_G-like_D1"/>
</dbReference>
<sequence>MITGDNFFVVSNGSENFFTRDGSFYVDGAGNLAMTSTGYNVMGWGVDETTGNIKQDTVTALRIMSAANMTYPPEATTQQIFPVFWMRTIRM</sequence>
<dbReference type="InterPro" id="IPR037925">
    <property type="entry name" value="FlgE/F/G-like"/>
</dbReference>